<sequence>MYYEIFLKEAIEVMNGKAERIRNELIRGVSIDSRTIKPGELFFALKGENTDGHRFTFDAVEKGAFGVVVRERTGAEGEILVNDTLFALGELARYYRNKIEPVVIGITGTNGKTTVKNLIASILSLKFKVLWTKKSYNSLIGLPLMVFEISGDEDYVILEMGTNNPGEIKRLCEITRPVIGVITNIGPGHLKGLSSIEGVRKEKMSLIDALPERGFGFVGPGIGEIPRKNVFPIPFDDSGDYKITEFGSSFNFRGKEYFTPLLGVNNIYNCIAALTVTEKLGVDYETQKIGLENIKPESGRMEPIWVDGLLIINDAYNANPLSMKAAIDFISTIKRKKIFVLGDMLELGEESEKYHKEIGAYARAHCDYLLTFGKFAQLYQGHHFDDKMALVKELKKIIRGDEVILLKASRALRFEDILNKLLRSV</sequence>
<feature type="domain" description="Mur ligase C-terminal" evidence="13">
    <location>
        <begin position="299"/>
        <end position="410"/>
    </location>
</feature>
<evidence type="ECO:0000256" key="11">
    <source>
        <dbReference type="RuleBase" id="RU004136"/>
    </source>
</evidence>
<evidence type="ECO:0000256" key="10">
    <source>
        <dbReference type="HAMAP-Rule" id="MF_02019"/>
    </source>
</evidence>
<comment type="catalytic activity">
    <reaction evidence="10 11">
        <text>D-alanyl-D-alanine + UDP-N-acetyl-alpha-D-muramoyl-L-alanyl-gamma-D-glutamyl-meso-2,6-diaminopimelate + ATP = UDP-N-acetyl-alpha-D-muramoyl-L-alanyl-gamma-D-glutamyl-meso-2,6-diaminopimeloyl-D-alanyl-D-alanine + ADP + phosphate + H(+)</text>
        <dbReference type="Rhea" id="RHEA:28374"/>
        <dbReference type="ChEBI" id="CHEBI:15378"/>
        <dbReference type="ChEBI" id="CHEBI:30616"/>
        <dbReference type="ChEBI" id="CHEBI:43474"/>
        <dbReference type="ChEBI" id="CHEBI:57822"/>
        <dbReference type="ChEBI" id="CHEBI:61386"/>
        <dbReference type="ChEBI" id="CHEBI:83905"/>
        <dbReference type="ChEBI" id="CHEBI:456216"/>
        <dbReference type="EC" id="6.3.2.10"/>
    </reaction>
</comment>
<dbReference type="GO" id="GO:0047480">
    <property type="term" value="F:UDP-N-acetylmuramoyl-tripeptide-D-alanyl-D-alanine ligase activity"/>
    <property type="evidence" value="ECO:0007669"/>
    <property type="project" value="UniProtKB-UniRule"/>
</dbReference>
<evidence type="ECO:0000256" key="3">
    <source>
        <dbReference type="ARBA" id="ARBA00022618"/>
    </source>
</evidence>
<name>A0A7V3VU65_UNCW3</name>
<dbReference type="HAMAP" id="MF_02019">
    <property type="entry name" value="MurF"/>
    <property type="match status" value="1"/>
</dbReference>
<proteinExistence type="inferred from homology"/>
<comment type="similarity">
    <text evidence="10">Belongs to the MurCDEF family. MurF subfamily.</text>
</comment>
<comment type="subcellular location">
    <subcellularLocation>
        <location evidence="10 11">Cytoplasm</location>
    </subcellularLocation>
</comment>
<keyword evidence="5 10" id="KW-0067">ATP-binding</keyword>
<dbReference type="SUPFAM" id="SSF63418">
    <property type="entry name" value="MurE/MurF N-terminal domain"/>
    <property type="match status" value="1"/>
</dbReference>
<evidence type="ECO:0000259" key="12">
    <source>
        <dbReference type="Pfam" id="PF01225"/>
    </source>
</evidence>
<dbReference type="InterPro" id="IPR035911">
    <property type="entry name" value="MurE/MurF_N"/>
</dbReference>
<dbReference type="InterPro" id="IPR000713">
    <property type="entry name" value="Mur_ligase_N"/>
</dbReference>
<dbReference type="GO" id="GO:0009252">
    <property type="term" value="P:peptidoglycan biosynthetic process"/>
    <property type="evidence" value="ECO:0007669"/>
    <property type="project" value="UniProtKB-UniRule"/>
</dbReference>
<dbReference type="SUPFAM" id="SSF53244">
    <property type="entry name" value="MurD-like peptide ligases, peptide-binding domain"/>
    <property type="match status" value="1"/>
</dbReference>
<evidence type="ECO:0000259" key="13">
    <source>
        <dbReference type="Pfam" id="PF02875"/>
    </source>
</evidence>
<dbReference type="Gene3D" id="3.40.1190.10">
    <property type="entry name" value="Mur-like, catalytic domain"/>
    <property type="match status" value="1"/>
</dbReference>
<keyword evidence="1 10" id="KW-0963">Cytoplasm</keyword>
<evidence type="ECO:0000256" key="1">
    <source>
        <dbReference type="ARBA" id="ARBA00022490"/>
    </source>
</evidence>
<keyword evidence="4 10" id="KW-0547">Nucleotide-binding</keyword>
<dbReference type="EMBL" id="DTOZ01000137">
    <property type="protein sequence ID" value="HGE78358.1"/>
    <property type="molecule type" value="Genomic_DNA"/>
</dbReference>
<dbReference type="GO" id="GO:0005524">
    <property type="term" value="F:ATP binding"/>
    <property type="evidence" value="ECO:0007669"/>
    <property type="project" value="UniProtKB-UniRule"/>
</dbReference>
<dbReference type="InterPro" id="IPR013221">
    <property type="entry name" value="Mur_ligase_cen"/>
</dbReference>
<dbReference type="NCBIfam" id="TIGR01143">
    <property type="entry name" value="murF"/>
    <property type="match status" value="1"/>
</dbReference>
<feature type="domain" description="Mur ligase N-terminal catalytic" evidence="12">
    <location>
        <begin position="26"/>
        <end position="71"/>
    </location>
</feature>
<comment type="function">
    <text evidence="10 11">Involved in cell wall formation. Catalyzes the final step in the synthesis of UDP-N-acetylmuramoyl-pentapeptide, the precursor of murein.</text>
</comment>
<dbReference type="Pfam" id="PF02875">
    <property type="entry name" value="Mur_ligase_C"/>
    <property type="match status" value="1"/>
</dbReference>
<protein>
    <recommendedName>
        <fullName evidence="10 11">UDP-N-acetylmuramoyl-tripeptide--D-alanyl-D-alanine ligase</fullName>
        <ecNumber evidence="10 11">6.3.2.10</ecNumber>
    </recommendedName>
    <alternativeName>
        <fullName evidence="10">D-alanyl-D-alanine-adding enzyme</fullName>
    </alternativeName>
</protein>
<dbReference type="GO" id="GO:0071555">
    <property type="term" value="P:cell wall organization"/>
    <property type="evidence" value="ECO:0007669"/>
    <property type="project" value="UniProtKB-KW"/>
</dbReference>
<organism evidence="15">
    <name type="scientific">candidate division WOR-3 bacterium</name>
    <dbReference type="NCBI Taxonomy" id="2052148"/>
    <lineage>
        <taxon>Bacteria</taxon>
        <taxon>Bacteria division WOR-3</taxon>
    </lineage>
</organism>
<dbReference type="InterPro" id="IPR004101">
    <property type="entry name" value="Mur_ligase_C"/>
</dbReference>
<comment type="caution">
    <text evidence="15">The sequence shown here is derived from an EMBL/GenBank/DDBJ whole genome shotgun (WGS) entry which is preliminary data.</text>
</comment>
<dbReference type="InterPro" id="IPR036615">
    <property type="entry name" value="Mur_ligase_C_dom_sf"/>
</dbReference>
<keyword evidence="6 10" id="KW-0133">Cell shape</keyword>
<feature type="domain" description="Mur ligase central" evidence="14">
    <location>
        <begin position="106"/>
        <end position="276"/>
    </location>
</feature>
<dbReference type="Pfam" id="PF08245">
    <property type="entry name" value="Mur_ligase_M"/>
    <property type="match status" value="1"/>
</dbReference>
<dbReference type="PANTHER" id="PTHR43024:SF1">
    <property type="entry name" value="UDP-N-ACETYLMURAMOYL-TRIPEPTIDE--D-ALANYL-D-ALANINE LIGASE"/>
    <property type="match status" value="1"/>
</dbReference>
<keyword evidence="2 10" id="KW-0436">Ligase</keyword>
<dbReference type="InterPro" id="IPR005863">
    <property type="entry name" value="UDP-N-AcMur_synth"/>
</dbReference>
<dbReference type="GO" id="GO:0051301">
    <property type="term" value="P:cell division"/>
    <property type="evidence" value="ECO:0007669"/>
    <property type="project" value="UniProtKB-KW"/>
</dbReference>
<keyword evidence="9 10" id="KW-0961">Cell wall biogenesis/degradation</keyword>
<dbReference type="InterPro" id="IPR036565">
    <property type="entry name" value="Mur-like_cat_sf"/>
</dbReference>
<gene>
    <name evidence="10" type="primary">murF</name>
    <name evidence="15" type="ORF">ENX68_05090</name>
</gene>
<evidence type="ECO:0000259" key="14">
    <source>
        <dbReference type="Pfam" id="PF08245"/>
    </source>
</evidence>
<dbReference type="Gene3D" id="3.90.190.20">
    <property type="entry name" value="Mur ligase, C-terminal domain"/>
    <property type="match status" value="1"/>
</dbReference>
<evidence type="ECO:0000313" key="15">
    <source>
        <dbReference type="EMBL" id="HGE78358.1"/>
    </source>
</evidence>
<evidence type="ECO:0000256" key="8">
    <source>
        <dbReference type="ARBA" id="ARBA00023306"/>
    </source>
</evidence>
<evidence type="ECO:0000256" key="9">
    <source>
        <dbReference type="ARBA" id="ARBA00023316"/>
    </source>
</evidence>
<feature type="binding site" evidence="10">
    <location>
        <begin position="108"/>
        <end position="114"/>
    </location>
    <ligand>
        <name>ATP</name>
        <dbReference type="ChEBI" id="CHEBI:30616"/>
    </ligand>
</feature>
<dbReference type="GO" id="GO:0008360">
    <property type="term" value="P:regulation of cell shape"/>
    <property type="evidence" value="ECO:0007669"/>
    <property type="project" value="UniProtKB-KW"/>
</dbReference>
<comment type="pathway">
    <text evidence="10 11">Cell wall biogenesis; peptidoglycan biosynthesis.</text>
</comment>
<dbReference type="AlphaFoldDB" id="A0A7V3VU65"/>
<dbReference type="Pfam" id="PF01225">
    <property type="entry name" value="Mur_ligase"/>
    <property type="match status" value="1"/>
</dbReference>
<dbReference type="Gene3D" id="3.40.1390.10">
    <property type="entry name" value="MurE/MurF, N-terminal domain"/>
    <property type="match status" value="1"/>
</dbReference>
<evidence type="ECO:0000256" key="6">
    <source>
        <dbReference type="ARBA" id="ARBA00022960"/>
    </source>
</evidence>
<keyword evidence="3 10" id="KW-0132">Cell division</keyword>
<evidence type="ECO:0000256" key="5">
    <source>
        <dbReference type="ARBA" id="ARBA00022840"/>
    </source>
</evidence>
<dbReference type="GO" id="GO:0005737">
    <property type="term" value="C:cytoplasm"/>
    <property type="evidence" value="ECO:0007669"/>
    <property type="project" value="UniProtKB-SubCell"/>
</dbReference>
<evidence type="ECO:0000256" key="2">
    <source>
        <dbReference type="ARBA" id="ARBA00022598"/>
    </source>
</evidence>
<dbReference type="UniPathway" id="UPA00219"/>
<accession>A0A7V3VU65</accession>
<reference evidence="15" key="1">
    <citation type="journal article" date="2020" name="mSystems">
        <title>Genome- and Community-Level Interaction Insights into Carbon Utilization and Element Cycling Functions of Hydrothermarchaeota in Hydrothermal Sediment.</title>
        <authorList>
            <person name="Zhou Z."/>
            <person name="Liu Y."/>
            <person name="Xu W."/>
            <person name="Pan J."/>
            <person name="Luo Z.H."/>
            <person name="Li M."/>
        </authorList>
    </citation>
    <scope>NUCLEOTIDE SEQUENCE [LARGE SCALE GENOMIC DNA]</scope>
    <source>
        <strain evidence="15">SpSt-961</strain>
    </source>
</reference>
<dbReference type="PANTHER" id="PTHR43024">
    <property type="entry name" value="UDP-N-ACETYLMURAMOYL-TRIPEPTIDE--D-ALANYL-D-ALANINE LIGASE"/>
    <property type="match status" value="1"/>
</dbReference>
<dbReference type="SUPFAM" id="SSF53623">
    <property type="entry name" value="MurD-like peptide ligases, catalytic domain"/>
    <property type="match status" value="1"/>
</dbReference>
<evidence type="ECO:0000256" key="4">
    <source>
        <dbReference type="ARBA" id="ARBA00022741"/>
    </source>
</evidence>
<evidence type="ECO:0000256" key="7">
    <source>
        <dbReference type="ARBA" id="ARBA00022984"/>
    </source>
</evidence>
<keyword evidence="8 10" id="KW-0131">Cell cycle</keyword>
<keyword evidence="7 10" id="KW-0573">Peptidoglycan synthesis</keyword>
<dbReference type="InterPro" id="IPR051046">
    <property type="entry name" value="MurCDEF_CellWall_CoF430Synth"/>
</dbReference>
<dbReference type="EC" id="6.3.2.10" evidence="10 11"/>